<evidence type="ECO:0000256" key="7">
    <source>
        <dbReference type="ARBA" id="ARBA00022645"/>
    </source>
</evidence>
<comment type="subunit">
    <text evidence="19">Homodimer. The monomeric form is inactive while the homodimer is active.</text>
</comment>
<dbReference type="GO" id="GO:0006508">
    <property type="term" value="P:proteolysis"/>
    <property type="evidence" value="ECO:0007669"/>
    <property type="project" value="UniProtKB-KW"/>
</dbReference>
<keyword evidence="14" id="KW-0333">Golgi apparatus</keyword>
<evidence type="ECO:0000259" key="21">
    <source>
        <dbReference type="Pfam" id="PF04389"/>
    </source>
</evidence>
<comment type="subcellular location">
    <subcellularLocation>
        <location evidence="1">Endoplasmic reticulum</location>
    </subcellularLocation>
    <subcellularLocation>
        <location evidence="3">Golgi apparatus</location>
    </subcellularLocation>
    <subcellularLocation>
        <location evidence="2">Lysosome</location>
    </subcellularLocation>
    <subcellularLocation>
        <location evidence="4">Secreted</location>
    </subcellularLocation>
</comment>
<dbReference type="GO" id="GO:0046872">
    <property type="term" value="F:metal ion binding"/>
    <property type="evidence" value="ECO:0007669"/>
    <property type="project" value="UniProtKB-KW"/>
</dbReference>
<evidence type="ECO:0000256" key="13">
    <source>
        <dbReference type="ARBA" id="ARBA00022833"/>
    </source>
</evidence>
<keyword evidence="17" id="KW-0325">Glycoprotein</keyword>
<dbReference type="GO" id="GO:0004180">
    <property type="term" value="F:carboxypeptidase activity"/>
    <property type="evidence" value="ECO:0007669"/>
    <property type="project" value="UniProtKB-KW"/>
</dbReference>
<evidence type="ECO:0000256" key="18">
    <source>
        <dbReference type="ARBA" id="ARBA00023228"/>
    </source>
</evidence>
<evidence type="ECO:0000256" key="17">
    <source>
        <dbReference type="ARBA" id="ARBA00023180"/>
    </source>
</evidence>
<evidence type="ECO:0000313" key="23">
    <source>
        <dbReference type="Proteomes" id="UP000184048"/>
    </source>
</evidence>
<dbReference type="Proteomes" id="UP000184048">
    <property type="component" value="Unassembled WGS sequence"/>
</dbReference>
<feature type="domain" description="Peptidase M28" evidence="21">
    <location>
        <begin position="295"/>
        <end position="496"/>
    </location>
</feature>
<keyword evidence="8" id="KW-0645">Protease</keyword>
<evidence type="ECO:0000256" key="10">
    <source>
        <dbReference type="ARBA" id="ARBA00022729"/>
    </source>
</evidence>
<dbReference type="EMBL" id="FQUU01000004">
    <property type="protein sequence ID" value="SHE82195.1"/>
    <property type="molecule type" value="Genomic_DNA"/>
</dbReference>
<dbReference type="STRING" id="1121884.SAMN02745131_01147"/>
<evidence type="ECO:0000256" key="12">
    <source>
        <dbReference type="ARBA" id="ARBA00022824"/>
    </source>
</evidence>
<evidence type="ECO:0000256" key="9">
    <source>
        <dbReference type="ARBA" id="ARBA00022723"/>
    </source>
</evidence>
<evidence type="ECO:0000256" key="16">
    <source>
        <dbReference type="ARBA" id="ARBA00023145"/>
    </source>
</evidence>
<keyword evidence="13" id="KW-0862">Zinc</keyword>
<dbReference type="Pfam" id="PF04389">
    <property type="entry name" value="Peptidase_M28"/>
    <property type="match status" value="1"/>
</dbReference>
<evidence type="ECO:0000256" key="11">
    <source>
        <dbReference type="ARBA" id="ARBA00022801"/>
    </source>
</evidence>
<keyword evidence="7 22" id="KW-0121">Carboxypeptidase</keyword>
<evidence type="ECO:0000256" key="6">
    <source>
        <dbReference type="ARBA" id="ARBA00022525"/>
    </source>
</evidence>
<dbReference type="PANTHER" id="PTHR12053">
    <property type="entry name" value="PROTEASE FAMILY M28 PLASMA GLUTAMATE CARBOXYPEPTIDASE-RELATED"/>
    <property type="match status" value="1"/>
</dbReference>
<keyword evidence="15" id="KW-0482">Metalloprotease</keyword>
<evidence type="ECO:0000256" key="5">
    <source>
        <dbReference type="ARBA" id="ARBA00014116"/>
    </source>
</evidence>
<proteinExistence type="predicted"/>
<keyword evidence="12" id="KW-0256">Endoplasmic reticulum</keyword>
<evidence type="ECO:0000256" key="1">
    <source>
        <dbReference type="ARBA" id="ARBA00004240"/>
    </source>
</evidence>
<keyword evidence="9" id="KW-0479">Metal-binding</keyword>
<organism evidence="22 23">
    <name type="scientific">Flavisolibacter ginsengisoli DSM 18119</name>
    <dbReference type="NCBI Taxonomy" id="1121884"/>
    <lineage>
        <taxon>Bacteria</taxon>
        <taxon>Pseudomonadati</taxon>
        <taxon>Bacteroidota</taxon>
        <taxon>Chitinophagia</taxon>
        <taxon>Chitinophagales</taxon>
        <taxon>Chitinophagaceae</taxon>
        <taxon>Flavisolibacter</taxon>
    </lineage>
</organism>
<evidence type="ECO:0000256" key="14">
    <source>
        <dbReference type="ARBA" id="ARBA00023034"/>
    </source>
</evidence>
<dbReference type="InterPro" id="IPR007484">
    <property type="entry name" value="Peptidase_M28"/>
</dbReference>
<dbReference type="PANTHER" id="PTHR12053:SF3">
    <property type="entry name" value="CARBOXYPEPTIDASE Q"/>
    <property type="match status" value="1"/>
</dbReference>
<dbReference type="AlphaFoldDB" id="A0A1M4WLW9"/>
<evidence type="ECO:0000256" key="2">
    <source>
        <dbReference type="ARBA" id="ARBA00004371"/>
    </source>
</evidence>
<evidence type="ECO:0000256" key="19">
    <source>
        <dbReference type="ARBA" id="ARBA00025833"/>
    </source>
</evidence>
<evidence type="ECO:0000256" key="4">
    <source>
        <dbReference type="ARBA" id="ARBA00004613"/>
    </source>
</evidence>
<dbReference type="GO" id="GO:0070573">
    <property type="term" value="F:metallodipeptidase activity"/>
    <property type="evidence" value="ECO:0007669"/>
    <property type="project" value="InterPro"/>
</dbReference>
<evidence type="ECO:0000256" key="20">
    <source>
        <dbReference type="ARBA" id="ARBA00033328"/>
    </source>
</evidence>
<keyword evidence="11" id="KW-0378">Hydrolase</keyword>
<gene>
    <name evidence="22" type="ORF">SAMN02745131_01147</name>
</gene>
<reference evidence="22 23" key="1">
    <citation type="submission" date="2016-11" db="EMBL/GenBank/DDBJ databases">
        <authorList>
            <person name="Jaros S."/>
            <person name="Januszkiewicz K."/>
            <person name="Wedrychowicz H."/>
        </authorList>
    </citation>
    <scope>NUCLEOTIDE SEQUENCE [LARGE SCALE GENOMIC DNA]</scope>
    <source>
        <strain evidence="22 23">DSM 18119</strain>
    </source>
</reference>
<keyword evidence="23" id="KW-1185">Reference proteome</keyword>
<dbReference type="CDD" id="cd08015">
    <property type="entry name" value="M28_like"/>
    <property type="match status" value="1"/>
</dbReference>
<evidence type="ECO:0000256" key="15">
    <source>
        <dbReference type="ARBA" id="ARBA00023049"/>
    </source>
</evidence>
<dbReference type="Gene3D" id="3.50.30.30">
    <property type="match status" value="1"/>
</dbReference>
<evidence type="ECO:0000256" key="3">
    <source>
        <dbReference type="ARBA" id="ARBA00004555"/>
    </source>
</evidence>
<dbReference type="SUPFAM" id="SSF53187">
    <property type="entry name" value="Zn-dependent exopeptidases"/>
    <property type="match status" value="1"/>
</dbReference>
<dbReference type="GO" id="GO:0005576">
    <property type="term" value="C:extracellular region"/>
    <property type="evidence" value="ECO:0007669"/>
    <property type="project" value="UniProtKB-SubCell"/>
</dbReference>
<keyword evidence="6" id="KW-0964">Secreted</keyword>
<evidence type="ECO:0000313" key="22">
    <source>
        <dbReference type="EMBL" id="SHE82195.1"/>
    </source>
</evidence>
<accession>A0A1M4WLW9</accession>
<keyword evidence="10" id="KW-0732">Signal</keyword>
<dbReference type="InterPro" id="IPR039866">
    <property type="entry name" value="CPQ"/>
</dbReference>
<keyword evidence="18" id="KW-0458">Lysosome</keyword>
<protein>
    <recommendedName>
        <fullName evidence="5">Carboxypeptidase Q</fullName>
    </recommendedName>
    <alternativeName>
        <fullName evidence="20">Plasma glutamate carboxypeptidase</fullName>
    </alternativeName>
</protein>
<dbReference type="OrthoDB" id="9769665at2"/>
<dbReference type="RefSeq" id="WP_072834340.1">
    <property type="nucleotide sequence ID" value="NZ_FQUU01000004.1"/>
</dbReference>
<keyword evidence="16" id="KW-0865">Zymogen</keyword>
<dbReference type="GO" id="GO:0005764">
    <property type="term" value="C:lysosome"/>
    <property type="evidence" value="ECO:0007669"/>
    <property type="project" value="UniProtKB-SubCell"/>
</dbReference>
<evidence type="ECO:0000256" key="8">
    <source>
        <dbReference type="ARBA" id="ARBA00022670"/>
    </source>
</evidence>
<sequence>MRKIVLFGLMQSALLVSFSQSVPDADIISKLKQEESQNSKVMDIAFHLTDVSGPRLTASPNFMNAANWAKTTLSGWGLENARLEPWGDFGKGWQQERCYIAMTKPYYTPIVAIPRAWTGSTPGKKMINGGIVLLKAKDSASLVQYAGTLKNKIIMLWVDDALKPSFEPDGARLADSSLAKMAKAEMNVAPGQRPANDQARQQFMARQSFQRNLTKLFNEEKPALVLSINPRGNDGTVFVQGGGEYGKDAPEGPANIMLSSDDYLRLQRLVNAGVPVEVEADVKTRFFDKDLKGYNVIAEIPGTDPKLKDEVVMLGGHLDSWQGATGATDNAAGCSVMMEAVRLLKAMNFKPRRTIRIALWSGEEQGLFGSRNYVKNHLGDPATMKLMPEQQNISAYYNLDNGTGKIRGIYLQGNEAVRPLFTSWLQPFNGEGASTVTINNTGGTDHLAFDAVGIPGFQFIQDPIEYDTRTHHTNMDTYDHLVPEDLKQASVIVASFVYNTAMRDEKIPRKELPKPREGQRPI</sequence>
<name>A0A1M4WLW9_9BACT</name>
<dbReference type="Gene3D" id="3.40.630.10">
    <property type="entry name" value="Zn peptidases"/>
    <property type="match status" value="1"/>
</dbReference>